<evidence type="ECO:0000256" key="1">
    <source>
        <dbReference type="ARBA" id="ARBA00001273"/>
    </source>
</evidence>
<keyword evidence="3 8" id="KW-0479">Metal-binding</keyword>
<keyword evidence="6 7" id="KW-0119">Carbohydrate metabolism</keyword>
<feature type="binding site" evidence="8">
    <location>
        <position position="97"/>
    </location>
    <ligand>
        <name>Mn(2+)</name>
        <dbReference type="ChEBI" id="CHEBI:29035"/>
        <label>2</label>
    </ligand>
</feature>
<evidence type="ECO:0000256" key="6">
    <source>
        <dbReference type="ARBA" id="ARBA00023277"/>
    </source>
</evidence>
<feature type="binding site" evidence="9">
    <location>
        <begin position="177"/>
        <end position="179"/>
    </location>
    <ligand>
        <name>substrate</name>
    </ligand>
</feature>
<dbReference type="Gene3D" id="3.30.540.10">
    <property type="entry name" value="Fructose-1,6-Bisphosphatase, subunit A, domain 1"/>
    <property type="match status" value="1"/>
</dbReference>
<feature type="binding site" evidence="9">
    <location>
        <position position="131"/>
    </location>
    <ligand>
        <name>substrate</name>
    </ligand>
</feature>
<dbReference type="AlphaFoldDB" id="A0A8I1GGG5"/>
<proteinExistence type="inferred from homology"/>
<keyword evidence="11" id="KW-1185">Reference proteome</keyword>
<dbReference type="GO" id="GO:0046872">
    <property type="term" value="F:metal ion binding"/>
    <property type="evidence" value="ECO:0007669"/>
    <property type="project" value="UniProtKB-KW"/>
</dbReference>
<keyword evidence="5 8" id="KW-0464">Manganese</keyword>
<dbReference type="SUPFAM" id="SSF56655">
    <property type="entry name" value="Carbohydrate phosphatase"/>
    <property type="match status" value="1"/>
</dbReference>
<dbReference type="GO" id="GO:0005829">
    <property type="term" value="C:cytosol"/>
    <property type="evidence" value="ECO:0007669"/>
    <property type="project" value="TreeGrafter"/>
</dbReference>
<feature type="binding site" evidence="8">
    <location>
        <position position="227"/>
    </location>
    <ligand>
        <name>Mn(2+)</name>
        <dbReference type="ChEBI" id="CHEBI:29035"/>
        <label>2</label>
    </ligand>
</feature>
<feature type="binding site" evidence="9">
    <location>
        <begin position="199"/>
        <end position="201"/>
    </location>
    <ligand>
        <name>substrate</name>
    </ligand>
</feature>
<dbReference type="GO" id="GO:0030388">
    <property type="term" value="P:fructose 1,6-bisphosphate metabolic process"/>
    <property type="evidence" value="ECO:0007669"/>
    <property type="project" value="TreeGrafter"/>
</dbReference>
<comment type="similarity">
    <text evidence="2 7">Belongs to the FBPase class 2 family.</text>
</comment>
<dbReference type="InterPro" id="IPR004464">
    <property type="entry name" value="FBPase_class-2/SBPase"/>
</dbReference>
<feature type="binding site" evidence="8">
    <location>
        <position position="70"/>
    </location>
    <ligand>
        <name>Mn(2+)</name>
        <dbReference type="ChEBI" id="CHEBI:29035"/>
        <label>1</label>
    </ligand>
</feature>
<accession>A0A8I1GGG5</accession>
<evidence type="ECO:0000256" key="8">
    <source>
        <dbReference type="PIRSR" id="PIRSR004532-1"/>
    </source>
</evidence>
<dbReference type="Pfam" id="PF03320">
    <property type="entry name" value="FBPase_glpX"/>
    <property type="match status" value="1"/>
</dbReference>
<name>A0A8I1GGG5_9HYPH</name>
<evidence type="ECO:0000256" key="3">
    <source>
        <dbReference type="ARBA" id="ARBA00022723"/>
    </source>
</evidence>
<dbReference type="GO" id="GO:0006094">
    <property type="term" value="P:gluconeogenesis"/>
    <property type="evidence" value="ECO:0007669"/>
    <property type="project" value="InterPro"/>
</dbReference>
<dbReference type="Gene3D" id="3.40.190.90">
    <property type="match status" value="1"/>
</dbReference>
<comment type="cofactor">
    <cofactor evidence="8">
        <name>Mn(2+)</name>
        <dbReference type="ChEBI" id="CHEBI:29035"/>
    </cofactor>
</comment>
<evidence type="ECO:0000256" key="5">
    <source>
        <dbReference type="ARBA" id="ARBA00023211"/>
    </source>
</evidence>
<dbReference type="Proteomes" id="UP000623250">
    <property type="component" value="Unassembled WGS sequence"/>
</dbReference>
<evidence type="ECO:0000256" key="4">
    <source>
        <dbReference type="ARBA" id="ARBA00022801"/>
    </source>
</evidence>
<feature type="binding site" evidence="9">
    <location>
        <begin position="100"/>
        <end position="102"/>
    </location>
    <ligand>
        <name>substrate</name>
    </ligand>
</feature>
<evidence type="ECO:0000313" key="10">
    <source>
        <dbReference type="EMBL" id="MBJ7544298.1"/>
    </source>
</evidence>
<feature type="binding site" evidence="8">
    <location>
        <position position="46"/>
    </location>
    <ligand>
        <name>Mn(2+)</name>
        <dbReference type="ChEBI" id="CHEBI:29035"/>
        <label>1</label>
    </ligand>
</feature>
<keyword evidence="4 10" id="KW-0378">Hydrolase</keyword>
<sequence>MANEPSFARPASSLMRTLSLDIARVTEGAAVAAAKLRGRGDERQADAAAVAAMHRELADLAIDGRIVIGEGERDEVPLLYEGEELGVGGQPVDIAVDPLEGTTLCAKSLPGALAVVTMSERDCMLKVPDVYMEKIAIGPGYEPGLVSLDRSIEENLARLASAKGARVSELTACVLDRPRHARLIEEIRAAGAAVALIGDGDIAGVIQTCKPDETGIDIYLGTGGAAEGVLAAAALVCLGGQIEGRLSGLSDEQARHAESLGIENPRRLFRVEDMVSGDIIFAATGVTDGPLLPGARFFDGRIETHTVIMRSSTRTVRWIRAEHLDVRKFER</sequence>
<evidence type="ECO:0000313" key="11">
    <source>
        <dbReference type="Proteomes" id="UP000623250"/>
    </source>
</evidence>
<evidence type="ECO:0000256" key="7">
    <source>
        <dbReference type="PIRNR" id="PIRNR004532"/>
    </source>
</evidence>
<dbReference type="NCBIfam" id="TIGR00330">
    <property type="entry name" value="glpX"/>
    <property type="match status" value="1"/>
</dbReference>
<organism evidence="10 11">
    <name type="scientific">Rhodomicrobium udaipurense</name>
    <dbReference type="NCBI Taxonomy" id="1202716"/>
    <lineage>
        <taxon>Bacteria</taxon>
        <taxon>Pseudomonadati</taxon>
        <taxon>Pseudomonadota</taxon>
        <taxon>Alphaproteobacteria</taxon>
        <taxon>Hyphomicrobiales</taxon>
        <taxon>Hyphomicrobiaceae</taxon>
        <taxon>Rhodomicrobium</taxon>
    </lineage>
</organism>
<feature type="binding site" evidence="9">
    <location>
        <position position="224"/>
    </location>
    <ligand>
        <name>substrate</name>
    </ligand>
</feature>
<comment type="caution">
    <text evidence="10">The sequence shown here is derived from an EMBL/GenBank/DDBJ whole genome shotgun (WGS) entry which is preliminary data.</text>
</comment>
<protein>
    <recommendedName>
        <fullName evidence="7">Fructose-1,6-bisphosphatase</fullName>
    </recommendedName>
</protein>
<feature type="binding site" evidence="8">
    <location>
        <position position="100"/>
    </location>
    <ligand>
        <name>Mn(2+)</name>
        <dbReference type="ChEBI" id="CHEBI:29035"/>
        <label>2</label>
    </ligand>
</feature>
<dbReference type="RefSeq" id="WP_199502468.1">
    <property type="nucleotide sequence ID" value="NZ_JAEMUK010000078.1"/>
</dbReference>
<dbReference type="PIRSF" id="PIRSF004532">
    <property type="entry name" value="GlpX"/>
    <property type="match status" value="1"/>
</dbReference>
<gene>
    <name evidence="10" type="primary">glpX</name>
    <name evidence="10" type="ORF">JDN41_12155</name>
</gene>
<dbReference type="PANTHER" id="PTHR30447:SF0">
    <property type="entry name" value="FRUCTOSE-1,6-BISPHOSPHATASE 1 CLASS 2-RELATED"/>
    <property type="match status" value="1"/>
</dbReference>
<dbReference type="GO" id="GO:0006071">
    <property type="term" value="P:glycerol metabolic process"/>
    <property type="evidence" value="ECO:0007669"/>
    <property type="project" value="InterPro"/>
</dbReference>
<comment type="catalytic activity">
    <reaction evidence="1">
        <text>beta-D-fructose 1,6-bisphosphate + H2O = beta-D-fructose 6-phosphate + phosphate</text>
        <dbReference type="Rhea" id="RHEA:11064"/>
        <dbReference type="ChEBI" id="CHEBI:15377"/>
        <dbReference type="ChEBI" id="CHEBI:32966"/>
        <dbReference type="ChEBI" id="CHEBI:43474"/>
        <dbReference type="ChEBI" id="CHEBI:57634"/>
        <dbReference type="EC" id="3.1.3.11"/>
    </reaction>
</comment>
<reference evidence="10 11" key="1">
    <citation type="submission" date="2020-12" db="EMBL/GenBank/DDBJ databases">
        <title>Revised draft genomes of Rhodomicrobium vannielii ATCC 17100 and Rhodomicrobium udaipurense JA643.</title>
        <authorList>
            <person name="Conners E.M."/>
            <person name="Davenport E.J."/>
            <person name="Bose A."/>
        </authorList>
    </citation>
    <scope>NUCLEOTIDE SEQUENCE [LARGE SCALE GENOMIC DNA]</scope>
    <source>
        <strain evidence="10 11">JA643</strain>
    </source>
</reference>
<dbReference type="GO" id="GO:0042132">
    <property type="term" value="F:fructose 1,6-bisphosphate 1-phosphatase activity"/>
    <property type="evidence" value="ECO:0007669"/>
    <property type="project" value="UniProtKB-EC"/>
</dbReference>
<evidence type="ECO:0000256" key="2">
    <source>
        <dbReference type="ARBA" id="ARBA00008989"/>
    </source>
</evidence>
<dbReference type="PANTHER" id="PTHR30447">
    <property type="entry name" value="FRUCTOSE-1,6-BISPHOSPHATASE CLASS 2"/>
    <property type="match status" value="1"/>
</dbReference>
<evidence type="ECO:0000256" key="9">
    <source>
        <dbReference type="PIRSR" id="PIRSR004532-2"/>
    </source>
</evidence>
<dbReference type="EMBL" id="JAEMUK010000078">
    <property type="protein sequence ID" value="MBJ7544298.1"/>
    <property type="molecule type" value="Genomic_DNA"/>
</dbReference>